<dbReference type="InterPro" id="IPR028565">
    <property type="entry name" value="MHD"/>
</dbReference>
<evidence type="ECO:0000256" key="5">
    <source>
        <dbReference type="PIRNR" id="PIRNR005992"/>
    </source>
</evidence>
<dbReference type="InterPro" id="IPR011012">
    <property type="entry name" value="Longin-like_dom_sf"/>
</dbReference>
<reference evidence="8" key="1">
    <citation type="journal article" date="2016" name="Nat. Commun.">
        <title>Genome analysis of three Pneumocystis species reveals adaptation mechanisms to life exclusively in mammalian hosts.</title>
        <authorList>
            <person name="Ma L."/>
            <person name="Chen Z."/>
            <person name="Huang D.W."/>
            <person name="Kutty G."/>
            <person name="Ishihara M."/>
            <person name="Wang H."/>
            <person name="Abouelleil A."/>
            <person name="Bishop L."/>
            <person name="Davey E."/>
            <person name="Deng R."/>
            <person name="Deng X."/>
            <person name="Fan L."/>
            <person name="Fantoni G."/>
            <person name="Fitzgerald M."/>
            <person name="Gogineni E."/>
            <person name="Goldberg J.M."/>
            <person name="Handley G."/>
            <person name="Hu X."/>
            <person name="Huber C."/>
            <person name="Jiao X."/>
            <person name="Jones K."/>
            <person name="Levin J.Z."/>
            <person name="Liu Y."/>
            <person name="Macdonald P."/>
            <person name="Melnikov A."/>
            <person name="Raley C."/>
            <person name="Sassi M."/>
            <person name="Sherman B.T."/>
            <person name="Song X."/>
            <person name="Sykes S."/>
            <person name="Tran B."/>
            <person name="Walsh L."/>
            <person name="Xia Y."/>
            <person name="Yang J."/>
            <person name="Young S."/>
            <person name="Zeng Q."/>
            <person name="Zheng X."/>
            <person name="Stephens R."/>
            <person name="Nusbaum C."/>
            <person name="Birren B.W."/>
            <person name="Azadi P."/>
            <person name="Lempicki R.A."/>
            <person name="Cuomo C.A."/>
            <person name="Kovacs J.A."/>
        </authorList>
    </citation>
    <scope>NUCLEOTIDE SEQUENCE [LARGE SCALE GENOMIC DNA]</scope>
    <source>
        <strain evidence="8">RU7</strain>
    </source>
</reference>
<evidence type="ECO:0000256" key="3">
    <source>
        <dbReference type="ARBA" id="ARBA00022927"/>
    </source>
</evidence>
<name>A0A0W4ZK14_PNEJ7</name>
<comment type="subcellular location">
    <subcellularLocation>
        <location evidence="1">Endomembrane system</location>
    </subcellularLocation>
</comment>
<evidence type="ECO:0000256" key="4">
    <source>
        <dbReference type="ARBA" id="ARBA00023136"/>
    </source>
</evidence>
<dbReference type="SUPFAM" id="SSF64356">
    <property type="entry name" value="SNARE-like"/>
    <property type="match status" value="1"/>
</dbReference>
<dbReference type="GO" id="GO:0012505">
    <property type="term" value="C:endomembrane system"/>
    <property type="evidence" value="ECO:0007669"/>
    <property type="project" value="UniProtKB-SubCell"/>
</dbReference>
<keyword evidence="3 5" id="KW-0653">Protein transport</keyword>
<dbReference type="Gene3D" id="3.30.450.60">
    <property type="match status" value="1"/>
</dbReference>
<evidence type="ECO:0000259" key="6">
    <source>
        <dbReference type="PROSITE" id="PS51072"/>
    </source>
</evidence>
<dbReference type="OrthoDB" id="10252354at2759"/>
<proteinExistence type="inferred from homology"/>
<dbReference type="Gene3D" id="2.60.40.1170">
    <property type="entry name" value="Mu homology domain, subdomain B"/>
    <property type="match status" value="2"/>
</dbReference>
<dbReference type="PRINTS" id="PR00314">
    <property type="entry name" value="CLATHRINADPT"/>
</dbReference>
<dbReference type="SUPFAM" id="SSF49447">
    <property type="entry name" value="Second domain of Mu2 adaptin subunit (ap50) of ap2 adaptor"/>
    <property type="match status" value="1"/>
</dbReference>
<dbReference type="PROSITE" id="PS51072">
    <property type="entry name" value="MHD"/>
    <property type="match status" value="1"/>
</dbReference>
<accession>A0A0W4ZK14</accession>
<evidence type="ECO:0000313" key="7">
    <source>
        <dbReference type="EMBL" id="KTW28722.1"/>
    </source>
</evidence>
<dbReference type="Pfam" id="PF00928">
    <property type="entry name" value="Adap_comp_sub"/>
    <property type="match status" value="1"/>
</dbReference>
<dbReference type="InterPro" id="IPR036168">
    <property type="entry name" value="AP2_Mu_C_sf"/>
</dbReference>
<dbReference type="CDD" id="cd14837">
    <property type="entry name" value="AP3_Mu_N"/>
    <property type="match status" value="1"/>
</dbReference>
<keyword evidence="8" id="KW-1185">Reference proteome</keyword>
<dbReference type="GeneID" id="28941090"/>
<dbReference type="GO" id="GO:0016192">
    <property type="term" value="P:vesicle-mediated transport"/>
    <property type="evidence" value="ECO:0007669"/>
    <property type="project" value="InterPro"/>
</dbReference>
<dbReference type="AlphaFoldDB" id="A0A0W4ZK14"/>
<dbReference type="GO" id="GO:0006886">
    <property type="term" value="P:intracellular protein transport"/>
    <property type="evidence" value="ECO:0007669"/>
    <property type="project" value="UniProtKB-UniRule"/>
</dbReference>
<dbReference type="STRING" id="1408657.A0A0W4ZK14"/>
<evidence type="ECO:0000256" key="1">
    <source>
        <dbReference type="ARBA" id="ARBA00004308"/>
    </source>
</evidence>
<organism evidence="7 8">
    <name type="scientific">Pneumocystis jirovecii (strain RU7)</name>
    <name type="common">Human pneumocystis pneumonia agent</name>
    <dbReference type="NCBI Taxonomy" id="1408657"/>
    <lineage>
        <taxon>Eukaryota</taxon>
        <taxon>Fungi</taxon>
        <taxon>Dikarya</taxon>
        <taxon>Ascomycota</taxon>
        <taxon>Taphrinomycotina</taxon>
        <taxon>Pneumocystomycetes</taxon>
        <taxon>Pneumocystaceae</taxon>
        <taxon>Pneumocystis</taxon>
    </lineage>
</organism>
<sequence>MNSIKTLFILDRKENIIFEYHWDGRTSKNIIALFISEYKKAVYHKDILTPIISCKEGLLFHIDCGDIIFFCVVTSEIDPLYVIEFLYHIINVLKDYLGPNAIKKSVLEKKNEIVIQLLNEMMDYGYPMITESNVLKDIISPPNTISQILNMTGLQKSYIPSGILSPIAWRRANVKHIKNEFFIDVIEELTGIIDKHGKFITLFSKGKIKCLSNISGIPNIILSIKSKYDLFYSSFHPCIRSSHVPSLKHLCFVPPDGKFTLMTYGIELSDTISSSLPISIEPKSNPNVEDFEIKLNIFNQFIDNITITVPISESCQVRNSKSTHGNITIEYKHKEKNKLIVWTLDVPKACSFASMKFTLNEMEISPNYLIAKFTCNGWIISNMNVESLKITTNSNDKHYKGIRYMTIANEIVVRF</sequence>
<comment type="similarity">
    <text evidence="5">Belongs to the adaptor complexes medium subunit family.</text>
</comment>
<dbReference type="GO" id="GO:0030131">
    <property type="term" value="C:clathrin adaptor complex"/>
    <property type="evidence" value="ECO:0007669"/>
    <property type="project" value="UniProtKB-UniRule"/>
</dbReference>
<protein>
    <recommendedName>
        <fullName evidence="6">MHD domain-containing protein</fullName>
    </recommendedName>
</protein>
<dbReference type="PANTHER" id="PTHR10529">
    <property type="entry name" value="AP COMPLEX SUBUNIT MU"/>
    <property type="match status" value="1"/>
</dbReference>
<comment type="caution">
    <text evidence="7">The sequence shown here is derived from an EMBL/GenBank/DDBJ whole genome shotgun (WGS) entry which is preliminary data.</text>
</comment>
<evidence type="ECO:0000313" key="8">
    <source>
        <dbReference type="Proteomes" id="UP000053447"/>
    </source>
</evidence>
<dbReference type="RefSeq" id="XP_018229057.1">
    <property type="nucleotide sequence ID" value="XM_018374835.1"/>
</dbReference>
<evidence type="ECO:0000256" key="2">
    <source>
        <dbReference type="ARBA" id="ARBA00022448"/>
    </source>
</evidence>
<feature type="domain" description="MHD" evidence="6">
    <location>
        <begin position="178"/>
        <end position="414"/>
    </location>
</feature>
<dbReference type="Proteomes" id="UP000053447">
    <property type="component" value="Unassembled WGS sequence"/>
</dbReference>
<dbReference type="PIRSF" id="PIRSF005992">
    <property type="entry name" value="Clathrin_mu"/>
    <property type="match status" value="1"/>
</dbReference>
<gene>
    <name evidence="7" type="ORF">T551_02572</name>
</gene>
<dbReference type="VEuPathDB" id="FungiDB:T551_02572"/>
<dbReference type="EMBL" id="LFWA01000011">
    <property type="protein sequence ID" value="KTW28722.1"/>
    <property type="molecule type" value="Genomic_DNA"/>
</dbReference>
<keyword evidence="2 5" id="KW-0813">Transport</keyword>
<dbReference type="InterPro" id="IPR001392">
    <property type="entry name" value="Clathrin_mu"/>
</dbReference>
<dbReference type="InterPro" id="IPR050431">
    <property type="entry name" value="Adaptor_comp_med_subunit"/>
</dbReference>
<keyword evidence="4" id="KW-0472">Membrane</keyword>